<dbReference type="EMBL" id="AMFJ01028861">
    <property type="protein sequence ID" value="EKD44449.1"/>
    <property type="molecule type" value="Genomic_DNA"/>
</dbReference>
<protein>
    <submittedName>
        <fullName evidence="1">Uncharacterized protein</fullName>
    </submittedName>
</protein>
<organism evidence="1">
    <name type="scientific">uncultured bacterium</name>
    <name type="common">gcode 4</name>
    <dbReference type="NCBI Taxonomy" id="1234023"/>
    <lineage>
        <taxon>Bacteria</taxon>
        <taxon>environmental samples</taxon>
    </lineage>
</organism>
<reference evidence="1" key="1">
    <citation type="journal article" date="2012" name="Science">
        <title>Fermentation, hydrogen, and sulfur metabolism in multiple uncultivated bacterial phyla.</title>
        <authorList>
            <person name="Wrighton K.C."/>
            <person name="Thomas B.C."/>
            <person name="Sharon I."/>
            <person name="Miller C.S."/>
            <person name="Castelle C.J."/>
            <person name="VerBerkmoes N.C."/>
            <person name="Wilkins M.J."/>
            <person name="Hettich R.L."/>
            <person name="Lipton M.S."/>
            <person name="Williams K.H."/>
            <person name="Long P.E."/>
            <person name="Banfield J.F."/>
        </authorList>
    </citation>
    <scope>NUCLEOTIDE SEQUENCE [LARGE SCALE GENOMIC DNA]</scope>
</reference>
<gene>
    <name evidence="1" type="ORF">ACD_71C00130G0011</name>
</gene>
<dbReference type="AlphaFoldDB" id="K2A354"/>
<name>K2A354_9BACT</name>
<sequence>METLSKFHYDYVSRHINQTMLVNDLLKNNFLDYSDLKGAYDQETDEYIEIYQWVLFPNFYGSDFEKLIKAKVPVLDTEYGTWVGITSYGSHYDLYVYPQIINAVFDIDITYEDIERLK</sequence>
<evidence type="ECO:0000313" key="1">
    <source>
        <dbReference type="EMBL" id="EKD44449.1"/>
    </source>
</evidence>
<proteinExistence type="predicted"/>
<comment type="caution">
    <text evidence="1">The sequence shown here is derived from an EMBL/GenBank/DDBJ whole genome shotgun (WGS) entry which is preliminary data.</text>
</comment>
<accession>K2A354</accession>